<reference evidence="1" key="2">
    <citation type="submission" date="2023-04" db="EMBL/GenBank/DDBJ databases">
        <authorList>
            <person name="Bruccoleri R.E."/>
            <person name="Oakeley E.J."/>
            <person name="Faust A.-M."/>
            <person name="Dessus-Babus S."/>
            <person name="Altorfer M."/>
            <person name="Burckhardt D."/>
            <person name="Oertli M."/>
            <person name="Naumann U."/>
            <person name="Petersen F."/>
            <person name="Wong J."/>
        </authorList>
    </citation>
    <scope>NUCLEOTIDE SEQUENCE</scope>
    <source>
        <strain evidence="1">GSM-AAB239-AS_SAM_17_03QT</strain>
        <tissue evidence="1">Leaf</tissue>
    </source>
</reference>
<evidence type="ECO:0000313" key="1">
    <source>
        <dbReference type="EMBL" id="KAJ6810424.1"/>
    </source>
</evidence>
<protein>
    <submittedName>
        <fullName evidence="1">Methylcrotonoyl-CoA carboxylase subunit alpha, mitochondrial isoform X1</fullName>
    </submittedName>
</protein>
<reference evidence="1" key="1">
    <citation type="journal article" date="2023" name="GigaByte">
        <title>Genome assembly of the bearded iris, Iris pallida Lam.</title>
        <authorList>
            <person name="Bruccoleri R.E."/>
            <person name="Oakeley E.J."/>
            <person name="Faust A.M.E."/>
            <person name="Altorfer M."/>
            <person name="Dessus-Babus S."/>
            <person name="Burckhardt D."/>
            <person name="Oertli M."/>
            <person name="Naumann U."/>
            <person name="Petersen F."/>
            <person name="Wong J."/>
        </authorList>
    </citation>
    <scope>NUCLEOTIDE SEQUENCE</scope>
    <source>
        <strain evidence="1">GSM-AAB239-AS_SAM_17_03QT</strain>
    </source>
</reference>
<name>A0AAX6F281_IRIPA</name>
<gene>
    <name evidence="1" type="ORF">M6B38_156845</name>
    <name evidence="2" type="ORF">M6B38_156850</name>
</gene>
<evidence type="ECO:0000313" key="2">
    <source>
        <dbReference type="EMBL" id="KAJ6810425.1"/>
    </source>
</evidence>
<dbReference type="EMBL" id="JANAVB010032420">
    <property type="protein sequence ID" value="KAJ6810425.1"/>
    <property type="molecule type" value="Genomic_DNA"/>
</dbReference>
<organism evidence="1 3">
    <name type="scientific">Iris pallida</name>
    <name type="common">Sweet iris</name>
    <dbReference type="NCBI Taxonomy" id="29817"/>
    <lineage>
        <taxon>Eukaryota</taxon>
        <taxon>Viridiplantae</taxon>
        <taxon>Streptophyta</taxon>
        <taxon>Embryophyta</taxon>
        <taxon>Tracheophyta</taxon>
        <taxon>Spermatophyta</taxon>
        <taxon>Magnoliopsida</taxon>
        <taxon>Liliopsida</taxon>
        <taxon>Asparagales</taxon>
        <taxon>Iridaceae</taxon>
        <taxon>Iridoideae</taxon>
        <taxon>Irideae</taxon>
        <taxon>Iris</taxon>
    </lineage>
</organism>
<evidence type="ECO:0000313" key="3">
    <source>
        <dbReference type="Proteomes" id="UP001140949"/>
    </source>
</evidence>
<dbReference type="AlphaFoldDB" id="A0AAX6F281"/>
<sequence>MSLVVGCHACSSQNKLIKYCYFNPWLHAYTRGGRVILGLSLQNFLYYKFSSASPLHVFALYWDVDCDMCPRLLDKSHEGLLCDL</sequence>
<comment type="caution">
    <text evidence="1">The sequence shown here is derived from an EMBL/GenBank/DDBJ whole genome shotgun (WGS) entry which is preliminary data.</text>
</comment>
<dbReference type="EMBL" id="JANAVB010032420">
    <property type="protein sequence ID" value="KAJ6810424.1"/>
    <property type="molecule type" value="Genomic_DNA"/>
</dbReference>
<dbReference type="Proteomes" id="UP001140949">
    <property type="component" value="Unassembled WGS sequence"/>
</dbReference>
<keyword evidence="3" id="KW-1185">Reference proteome</keyword>
<accession>A0AAX6F281</accession>
<proteinExistence type="predicted"/>